<dbReference type="EMBL" id="CP000613">
    <property type="protein sequence ID" value="ACI98006.1"/>
    <property type="molecule type" value="Genomic_DNA"/>
</dbReference>
<dbReference type="GO" id="GO:0006465">
    <property type="term" value="P:signal peptide processing"/>
    <property type="evidence" value="ECO:0007669"/>
    <property type="project" value="InterPro"/>
</dbReference>
<keyword evidence="10" id="KW-1185">Reference proteome</keyword>
<dbReference type="KEGG" id="rce:RC1_0570"/>
<comment type="subcellular location">
    <subcellularLocation>
        <location evidence="1">Membrane</location>
    </subcellularLocation>
</comment>
<dbReference type="InterPro" id="IPR004635">
    <property type="entry name" value="Pept_S49_SppA"/>
</dbReference>
<evidence type="ECO:0000313" key="9">
    <source>
        <dbReference type="EMBL" id="ACI98006.1"/>
    </source>
</evidence>
<organism evidence="9 10">
    <name type="scientific">Rhodospirillum centenum (strain ATCC 51521 / SW)</name>
    <dbReference type="NCBI Taxonomy" id="414684"/>
    <lineage>
        <taxon>Bacteria</taxon>
        <taxon>Pseudomonadati</taxon>
        <taxon>Pseudomonadota</taxon>
        <taxon>Alphaproteobacteria</taxon>
        <taxon>Rhodospirillales</taxon>
        <taxon>Rhodospirillaceae</taxon>
        <taxon>Rhodospirillum</taxon>
    </lineage>
</organism>
<dbReference type="InterPro" id="IPR047217">
    <property type="entry name" value="S49_SppA_67K_type_N"/>
</dbReference>
<feature type="active site" description="Nucleophile" evidence="7">
    <location>
        <position position="385"/>
    </location>
</feature>
<dbReference type="HOGENOM" id="CLU_008856_1_0_5"/>
<keyword evidence="5" id="KW-0720">Serine protease</keyword>
<name>B6IRC0_RHOCS</name>
<feature type="active site" description="Proton donor/acceptor" evidence="7">
    <location>
        <position position="187"/>
    </location>
</feature>
<dbReference type="EC" id="3.4.21.-" evidence="9"/>
<reference evidence="9 10" key="1">
    <citation type="journal article" date="2010" name="BMC Genomics">
        <title>Metabolic flexibility revealed in the genome of the cyst-forming alpha-1 proteobacterium Rhodospirillum centenum.</title>
        <authorList>
            <person name="Lu Y.K."/>
            <person name="Marden J."/>
            <person name="Han M."/>
            <person name="Swingley W.D."/>
            <person name="Mastrian S.D."/>
            <person name="Chowdhury S.R."/>
            <person name="Hao J."/>
            <person name="Helmy T."/>
            <person name="Kim S."/>
            <person name="Kurdoglu A.A."/>
            <person name="Matthies H.J."/>
            <person name="Rollo D."/>
            <person name="Stothard P."/>
            <person name="Blankenship R.E."/>
            <person name="Bauer C.E."/>
            <person name="Touchman J.W."/>
        </authorList>
    </citation>
    <scope>NUCLEOTIDE SEQUENCE [LARGE SCALE GENOMIC DNA]</scope>
    <source>
        <strain evidence="10">ATCC 51521 / SW</strain>
    </source>
</reference>
<evidence type="ECO:0000256" key="5">
    <source>
        <dbReference type="ARBA" id="ARBA00022825"/>
    </source>
</evidence>
<keyword evidence="6" id="KW-0472">Membrane</keyword>
<evidence type="ECO:0000256" key="6">
    <source>
        <dbReference type="ARBA" id="ARBA00023136"/>
    </source>
</evidence>
<protein>
    <submittedName>
        <fullName evidence="9">Signal peptide peptidase SppA, 67K type</fullName>
        <ecNumber evidence="9">3.4.21.-</ecNumber>
    </submittedName>
</protein>
<dbReference type="GO" id="GO:0008236">
    <property type="term" value="F:serine-type peptidase activity"/>
    <property type="evidence" value="ECO:0007669"/>
    <property type="project" value="UniProtKB-KW"/>
</dbReference>
<dbReference type="CDD" id="cd07018">
    <property type="entry name" value="S49_SppA_67K_type"/>
    <property type="match status" value="1"/>
</dbReference>
<keyword evidence="3" id="KW-0645">Protease</keyword>
<dbReference type="Pfam" id="PF01343">
    <property type="entry name" value="Peptidase_S49"/>
    <property type="match status" value="2"/>
</dbReference>
<dbReference type="OrthoDB" id="9764363at2"/>
<dbReference type="AlphaFoldDB" id="B6IRC0"/>
<dbReference type="InterPro" id="IPR002142">
    <property type="entry name" value="Peptidase_S49"/>
</dbReference>
<dbReference type="NCBIfam" id="TIGR00705">
    <property type="entry name" value="SppA_67K"/>
    <property type="match status" value="1"/>
</dbReference>
<dbReference type="Proteomes" id="UP000001591">
    <property type="component" value="Chromosome"/>
</dbReference>
<evidence type="ECO:0000313" key="10">
    <source>
        <dbReference type="Proteomes" id="UP000001591"/>
    </source>
</evidence>
<accession>B6IRC0</accession>
<sequence length="595" mass="63420">MMKVIVRIFAVIGLLAVLLVGGAVAIGMMLSPGRPTLPDSVVLELDLEKPLSEQAPGNPFAALSSDQTATLHDVVATLDRAARDPRVKGLIARAGTAEGGVATLQELRDAVERFRAAGKFALVHAETFGEFSPGMQSYYLATAFDEIWLQPVGTVGITGILSERPLLRGTLEKLKIEPQIDKRYEYKTAAEQFMEREPTPANEEMTESLIGDLYEQMVAGIAADRKLPIDAVNAAVDRAPLLDKEALELKLVDRLGYYDELVETAKERTRSDKGTAKTVALTAYRDAAEETDAQAPVVALVVGEGGIARGESDDNPVTGSEGFGATDVAKAINAAAADSSVKAILFRVNSPGGSAVGSEVVRRAVKRAREQGKPVIVSMGDLAASGGYWVSMDADRIVAQPGTFTGSIGVLGGKLVTSGLTDMLGVNYGMTSRGRNATMWTTQQPYTPAELDRRAALLDDIYAQFTTGVSAGRNLPLEKVQEVAKGRVWTGRQAKEIGLVDALGGYATALSLAREVMGLSADAPVRVALFPKPKSQFELIMSLFDGGARVQLGQWVLADALAEYRPLLTQVEPLLRATRTEEQTVLMPPVGIAGH</sequence>
<keyword evidence="4 9" id="KW-0378">Hydrolase</keyword>
<evidence type="ECO:0000256" key="1">
    <source>
        <dbReference type="ARBA" id="ARBA00004370"/>
    </source>
</evidence>
<evidence type="ECO:0000256" key="4">
    <source>
        <dbReference type="ARBA" id="ARBA00022801"/>
    </source>
</evidence>
<dbReference type="InterPro" id="IPR004634">
    <property type="entry name" value="Pept_S49_pIV"/>
</dbReference>
<dbReference type="InterPro" id="IPR047272">
    <property type="entry name" value="S49_SppA_C"/>
</dbReference>
<evidence type="ECO:0000256" key="3">
    <source>
        <dbReference type="ARBA" id="ARBA00022670"/>
    </source>
</evidence>
<dbReference type="PANTHER" id="PTHR33209:SF1">
    <property type="entry name" value="PEPTIDASE S49 DOMAIN-CONTAINING PROTEIN"/>
    <property type="match status" value="1"/>
</dbReference>
<dbReference type="SUPFAM" id="SSF52096">
    <property type="entry name" value="ClpP/crotonase"/>
    <property type="match status" value="2"/>
</dbReference>
<evidence type="ECO:0000256" key="2">
    <source>
        <dbReference type="ARBA" id="ARBA00008683"/>
    </source>
</evidence>
<dbReference type="GO" id="GO:0016020">
    <property type="term" value="C:membrane"/>
    <property type="evidence" value="ECO:0007669"/>
    <property type="project" value="UniProtKB-SubCell"/>
</dbReference>
<dbReference type="InterPro" id="IPR029045">
    <property type="entry name" value="ClpP/crotonase-like_dom_sf"/>
</dbReference>
<evidence type="ECO:0000256" key="7">
    <source>
        <dbReference type="PIRSR" id="PIRSR001217-1"/>
    </source>
</evidence>
<dbReference type="PANTHER" id="PTHR33209">
    <property type="entry name" value="PROTEASE 4"/>
    <property type="match status" value="1"/>
</dbReference>
<feature type="domain" description="Peptidase S49" evidence="8">
    <location>
        <begin position="137"/>
        <end position="268"/>
    </location>
</feature>
<dbReference type="RefSeq" id="WP_012565798.1">
    <property type="nucleotide sequence ID" value="NC_011420.2"/>
</dbReference>
<feature type="domain" description="Peptidase S49" evidence="8">
    <location>
        <begin position="368"/>
        <end position="516"/>
    </location>
</feature>
<comment type="similarity">
    <text evidence="2">Belongs to the peptidase S49 family.</text>
</comment>
<dbReference type="PIRSF" id="PIRSF001217">
    <property type="entry name" value="Protease_4_SppA"/>
    <property type="match status" value="1"/>
</dbReference>
<dbReference type="eggNOG" id="COG0616">
    <property type="taxonomic scope" value="Bacteria"/>
</dbReference>
<gene>
    <name evidence="9" type="primary">sppA</name>
    <name evidence="9" type="ordered locus">RC1_0570</name>
</gene>
<proteinExistence type="inferred from homology"/>
<dbReference type="Gene3D" id="3.90.226.10">
    <property type="entry name" value="2-enoyl-CoA Hydratase, Chain A, domain 1"/>
    <property type="match status" value="3"/>
</dbReference>
<dbReference type="NCBIfam" id="TIGR00706">
    <property type="entry name" value="SppA_dom"/>
    <property type="match status" value="1"/>
</dbReference>
<evidence type="ECO:0000259" key="8">
    <source>
        <dbReference type="Pfam" id="PF01343"/>
    </source>
</evidence>
<dbReference type="CDD" id="cd07023">
    <property type="entry name" value="S49_Sppa_N_C"/>
    <property type="match status" value="1"/>
</dbReference>
<dbReference type="STRING" id="414684.RC1_0570"/>